<proteinExistence type="predicted"/>
<dbReference type="RefSeq" id="WP_201655226.1">
    <property type="nucleotide sequence ID" value="NZ_CP068047.1"/>
</dbReference>
<feature type="transmembrane region" description="Helical" evidence="1">
    <location>
        <begin position="12"/>
        <end position="36"/>
    </location>
</feature>
<gene>
    <name evidence="2" type="ORF">JI749_14240</name>
</gene>
<name>A0ABX7BU64_9HYPH</name>
<evidence type="ECO:0008006" key="4">
    <source>
        <dbReference type="Google" id="ProtNLM"/>
    </source>
</evidence>
<dbReference type="EMBL" id="CP068047">
    <property type="protein sequence ID" value="QQR35498.1"/>
    <property type="molecule type" value="Genomic_DNA"/>
</dbReference>
<evidence type="ECO:0000256" key="1">
    <source>
        <dbReference type="SAM" id="Phobius"/>
    </source>
</evidence>
<keyword evidence="1" id="KW-0812">Transmembrane</keyword>
<reference evidence="2 3" key="1">
    <citation type="submission" date="2021-01" db="EMBL/GenBank/DDBJ databases">
        <title>Genome seq and assembly of Devosia sp. G19.</title>
        <authorList>
            <person name="Chhetri G."/>
        </authorList>
    </citation>
    <scope>NUCLEOTIDE SEQUENCE [LARGE SCALE GENOMIC DNA]</scope>
    <source>
        <strain evidence="2 3">G19</strain>
    </source>
</reference>
<evidence type="ECO:0000313" key="2">
    <source>
        <dbReference type="EMBL" id="QQR35498.1"/>
    </source>
</evidence>
<keyword evidence="1" id="KW-0472">Membrane</keyword>
<keyword evidence="1" id="KW-1133">Transmembrane helix</keyword>
<keyword evidence="3" id="KW-1185">Reference proteome</keyword>
<protein>
    <recommendedName>
        <fullName evidence="4">DUF4333 domain-containing protein</fullName>
    </recommendedName>
</protein>
<sequence length="130" mass="13544">MTLAPDNQESGVPLWAFVAGATALVAAAFASVWFMFPAPDTRHDLVSPSGTARIELGELCGGSGCDRVAILDVQGVRTGCPLALESRKPLFADVKAAWSEDESDVVVDYVAADGQTGSLTIARGDCTITE</sequence>
<organism evidence="2 3">
    <name type="scientific">Devosia oryziradicis</name>
    <dbReference type="NCBI Taxonomy" id="2801335"/>
    <lineage>
        <taxon>Bacteria</taxon>
        <taxon>Pseudomonadati</taxon>
        <taxon>Pseudomonadota</taxon>
        <taxon>Alphaproteobacteria</taxon>
        <taxon>Hyphomicrobiales</taxon>
        <taxon>Devosiaceae</taxon>
        <taxon>Devosia</taxon>
    </lineage>
</organism>
<dbReference type="Proteomes" id="UP000595460">
    <property type="component" value="Chromosome"/>
</dbReference>
<evidence type="ECO:0000313" key="3">
    <source>
        <dbReference type="Proteomes" id="UP000595460"/>
    </source>
</evidence>
<accession>A0ABX7BU64</accession>